<evidence type="ECO:0000259" key="5">
    <source>
        <dbReference type="Pfam" id="PF14378"/>
    </source>
</evidence>
<sequence length="333" mass="36038">MVGDTLGRPPGVPAPPLGSGVVTPRNLIRAAAWATVGLGVAAPLARRRLRLKPPVVLATAAAAPVAVTFLVPRSRTRDAVVCTLQMWAYFAAYEMPADDPERLRSRVRVDYPVRSDLVVGRGRIPTVRLQQALHRDGTFAWWEKVLSVSHWVWFFVPHSTVAYVLLRHPEQFPRAAARIYGTFDLGAVVYWAVPTAPPWFAAEAGRIDFGPDGRPLRRLMREYGEELFGDRWPQLYDALGGNPLAAMPSLHFGTSVASAQVLRDVGPVPGAIGWTYAATLGFALVYLGEHYVTDIVAGGALAEVVRRATPLAAGPLVRAGDAIGRVAGRARTA</sequence>
<evidence type="ECO:0000313" key="6">
    <source>
        <dbReference type="EMBL" id="CAB4939745.1"/>
    </source>
</evidence>
<protein>
    <submittedName>
        <fullName evidence="6">Unannotated protein</fullName>
    </submittedName>
</protein>
<keyword evidence="2" id="KW-0812">Transmembrane</keyword>
<name>A0A6J7J948_9ZZZZ</name>
<evidence type="ECO:0000256" key="2">
    <source>
        <dbReference type="ARBA" id="ARBA00022692"/>
    </source>
</evidence>
<dbReference type="AlphaFoldDB" id="A0A6J7J948"/>
<dbReference type="EMBL" id="CAFBMK010000232">
    <property type="protein sequence ID" value="CAB4939745.1"/>
    <property type="molecule type" value="Genomic_DNA"/>
</dbReference>
<organism evidence="6">
    <name type="scientific">freshwater metagenome</name>
    <dbReference type="NCBI Taxonomy" id="449393"/>
    <lineage>
        <taxon>unclassified sequences</taxon>
        <taxon>metagenomes</taxon>
        <taxon>ecological metagenomes</taxon>
    </lineage>
</organism>
<proteinExistence type="predicted"/>
<gene>
    <name evidence="6" type="ORF">UFOPK3564_02873</name>
</gene>
<dbReference type="SUPFAM" id="SSF48317">
    <property type="entry name" value="Acid phosphatase/Vanadium-dependent haloperoxidase"/>
    <property type="match status" value="1"/>
</dbReference>
<evidence type="ECO:0000256" key="4">
    <source>
        <dbReference type="ARBA" id="ARBA00023136"/>
    </source>
</evidence>
<comment type="subcellular location">
    <subcellularLocation>
        <location evidence="1">Membrane</location>
        <topology evidence="1">Multi-pass membrane protein</topology>
    </subcellularLocation>
</comment>
<evidence type="ECO:0000256" key="1">
    <source>
        <dbReference type="ARBA" id="ARBA00004141"/>
    </source>
</evidence>
<dbReference type="InterPro" id="IPR036938">
    <property type="entry name" value="PAP2/HPO_sf"/>
</dbReference>
<accession>A0A6J7J948</accession>
<evidence type="ECO:0000256" key="3">
    <source>
        <dbReference type="ARBA" id="ARBA00022989"/>
    </source>
</evidence>
<dbReference type="InterPro" id="IPR052185">
    <property type="entry name" value="IPC_Synthase-Related"/>
</dbReference>
<feature type="domain" description="Inositolphosphotransferase Aur1/Ipt1" evidence="5">
    <location>
        <begin position="150"/>
        <end position="302"/>
    </location>
</feature>
<keyword evidence="4" id="KW-0472">Membrane</keyword>
<dbReference type="PANTHER" id="PTHR31310:SF7">
    <property type="entry name" value="PA-PHOSPHATASE RELATED-FAMILY PROTEIN DDB_G0268928"/>
    <property type="match status" value="1"/>
</dbReference>
<dbReference type="Pfam" id="PF14378">
    <property type="entry name" value="PAP2_3"/>
    <property type="match status" value="1"/>
</dbReference>
<dbReference type="GO" id="GO:0016020">
    <property type="term" value="C:membrane"/>
    <property type="evidence" value="ECO:0007669"/>
    <property type="project" value="UniProtKB-SubCell"/>
</dbReference>
<dbReference type="PANTHER" id="PTHR31310">
    <property type="match status" value="1"/>
</dbReference>
<keyword evidence="3" id="KW-1133">Transmembrane helix</keyword>
<dbReference type="InterPro" id="IPR026841">
    <property type="entry name" value="Aur1/Ipt1"/>
</dbReference>
<reference evidence="6" key="1">
    <citation type="submission" date="2020-05" db="EMBL/GenBank/DDBJ databases">
        <authorList>
            <person name="Chiriac C."/>
            <person name="Salcher M."/>
            <person name="Ghai R."/>
            <person name="Kavagutti S V."/>
        </authorList>
    </citation>
    <scope>NUCLEOTIDE SEQUENCE</scope>
</reference>